<gene>
    <name evidence="1" type="ORF">CCMP2556_LOCUS35764</name>
</gene>
<sequence>MRFVLDTAGVNQAMVAICFRAALQDRSRKSTIDGSEFLACQCCLSMPSICKPSNNTCPAAMQSNQNLDFPGFPMSLTIAKEVGNGLLGHSVFDPGALINPVPTVGKALAAHGSEESLDSIRIKNL</sequence>
<dbReference type="EMBL" id="CAXAMN010022795">
    <property type="protein sequence ID" value="CAK9072692.1"/>
    <property type="molecule type" value="Genomic_DNA"/>
</dbReference>
<comment type="caution">
    <text evidence="1">The sequence shown here is derived from an EMBL/GenBank/DDBJ whole genome shotgun (WGS) entry which is preliminary data.</text>
</comment>
<proteinExistence type="predicted"/>
<keyword evidence="2" id="KW-1185">Reference proteome</keyword>
<evidence type="ECO:0000313" key="2">
    <source>
        <dbReference type="Proteomes" id="UP001642484"/>
    </source>
</evidence>
<name>A0ABP0PCH8_9DINO</name>
<accession>A0ABP0PCH8</accession>
<protein>
    <submittedName>
        <fullName evidence="1">Uncharacterized protein</fullName>
    </submittedName>
</protein>
<reference evidence="1 2" key="1">
    <citation type="submission" date="2024-02" db="EMBL/GenBank/DDBJ databases">
        <authorList>
            <person name="Chen Y."/>
            <person name="Shah S."/>
            <person name="Dougan E. K."/>
            <person name="Thang M."/>
            <person name="Chan C."/>
        </authorList>
    </citation>
    <scope>NUCLEOTIDE SEQUENCE [LARGE SCALE GENOMIC DNA]</scope>
</reference>
<dbReference type="Proteomes" id="UP001642484">
    <property type="component" value="Unassembled WGS sequence"/>
</dbReference>
<evidence type="ECO:0000313" key="1">
    <source>
        <dbReference type="EMBL" id="CAK9072692.1"/>
    </source>
</evidence>
<organism evidence="1 2">
    <name type="scientific">Durusdinium trenchii</name>
    <dbReference type="NCBI Taxonomy" id="1381693"/>
    <lineage>
        <taxon>Eukaryota</taxon>
        <taxon>Sar</taxon>
        <taxon>Alveolata</taxon>
        <taxon>Dinophyceae</taxon>
        <taxon>Suessiales</taxon>
        <taxon>Symbiodiniaceae</taxon>
        <taxon>Durusdinium</taxon>
    </lineage>
</organism>